<evidence type="ECO:0000256" key="2">
    <source>
        <dbReference type="ARBA" id="ARBA00008874"/>
    </source>
</evidence>
<dbReference type="CDD" id="cd01093">
    <property type="entry name" value="CRIB_PAK_like"/>
    <property type="match status" value="1"/>
</dbReference>
<dbReference type="InterPro" id="IPR017441">
    <property type="entry name" value="Protein_kinase_ATP_BS"/>
</dbReference>
<feature type="domain" description="Protein kinase" evidence="14">
    <location>
        <begin position="916"/>
        <end position="1168"/>
    </location>
</feature>
<feature type="compositionally biased region" description="Polar residues" evidence="13">
    <location>
        <begin position="388"/>
        <end position="401"/>
    </location>
</feature>
<feature type="compositionally biased region" description="Basic and acidic residues" evidence="13">
    <location>
        <begin position="863"/>
        <end position="879"/>
    </location>
</feature>
<dbReference type="PROSITE" id="PS50011">
    <property type="entry name" value="PROTEIN_KINASE_DOM"/>
    <property type="match status" value="1"/>
</dbReference>
<keyword evidence="9 12" id="KW-0067">ATP-binding</keyword>
<keyword evidence="8 16" id="KW-0418">Kinase</keyword>
<sequence>MSEQISQVEESATPLTGVTNQNEQQQQEREQEQEQQKQQGTEHTSQAQNEKTNVDGSPGLARVPGSYDINGLDDNKYSELTETIKNNRSEFELNSGNEQHSIDEVPLEDDSLKFQPALNDTKTTAVSGPGPLLEDFRPTLDPGKGSRYGSNDSKLSPVIHQEGFAQDDNESNRSTGTPNILHDDTLEKIPTIDDENIDDPSNNYGNDENVPEQVRAEHAPIVNVQDEEEEEEEEEEEDDEENSSIEDDSIDDDTVDVSQSTINPDPSTINTTAGSPRFSTSTTKQQQHVQSMVTDNVTQRVSNLGVSDEESNPSSSTIHDKSFPLDWRSQSSQSVIRSPPPAVASNTTPAMNGAGNNENNKTFQTPPANSTQHAYTTAAITPVLQQPPKFNQPGSVTNSPRENLGMGLHQNNNNTSNQNNNNNSNGGIFSTPSPSSKSGKKRKSGNRVKGVFSNMFGKKLSNSQNNATSPESSISSINMKISTPFNAKHVAHVGVDDDGSYTGLPIEWERLLSASGISKTEQRQHPQAVMDIVAFYQDTNENPDDNAFKKFHYDNNNSNLSVNATPPPTPGGTRNGSGISTTSGSTGSAPTGPPPSSFFQTPVQNQQSEFPATSTPQTISTNTSYETQFIPSRPAPKPPGSNGGPGSIASPTSSHFSNTSPSKKNSFMGRSFSAKSIKSMRSGNSRKYSESGKIPIPSQPLPTSSNINSTSSVFNDTNLSSGGIPKSKSHNYSLANKAKQHNNEHKGSTTAPIYQSEKFGKKDSETDESIVLPKRERQSELKTHRPPPPPPVNKNSSNNNHHNEVSPKSQYEEVEETPLSPRFHQSPHTQPPQSQPPQAHVQAQAHAQAQAHSQDQAQSQSHSHGDGEERKKQPTRDPKQAALLAQKKREDKRRKNQQIVSKLQSICSEGNPSDYYRDLVKIGQGASGGVYIAHSNTNDNRAVAIKQMNLEQQPKKELIINEILVMKGSKHPNIVNFIDSYLLKGDLWVIMEYMEGGSLTEIVTHSVMTEGQIGAVCRETLKGLKFLHSKGVIHRDIKSDNILLSIDGNIKMTDFGFCAQINEINLKRTTMVGTPYWMAPEVVSRKEYGPKVDIWSLGIMTIEMIEGEPPYLNETPLRALYLIATNGTPKLKEPEALSYDMRKFLAWCLLVDFNKRADADQLLADKFIQEADDVSSLSPLVKIARMKKAAEGMEE</sequence>
<feature type="compositionally biased region" description="Polar residues" evidence="13">
    <location>
        <begin position="344"/>
        <end position="379"/>
    </location>
</feature>
<feature type="domain" description="CRIB" evidence="15">
    <location>
        <begin position="481"/>
        <end position="494"/>
    </location>
</feature>
<evidence type="ECO:0000256" key="9">
    <source>
        <dbReference type="ARBA" id="ARBA00022840"/>
    </source>
</evidence>
<gene>
    <name evidence="16" type="ORF">CLIB1423_16S00100</name>
</gene>
<accession>A0A9P0QU35</accession>
<dbReference type="Gene3D" id="3.30.200.20">
    <property type="entry name" value="Phosphorylase Kinase, domain 1"/>
    <property type="match status" value="1"/>
</dbReference>
<dbReference type="CDD" id="cd06614">
    <property type="entry name" value="STKc_PAK"/>
    <property type="match status" value="1"/>
</dbReference>
<evidence type="ECO:0000256" key="8">
    <source>
        <dbReference type="ARBA" id="ARBA00022777"/>
    </source>
</evidence>
<dbReference type="InterPro" id="IPR011009">
    <property type="entry name" value="Kinase-like_dom_sf"/>
</dbReference>
<feature type="compositionally biased region" description="Polar residues" evidence="13">
    <location>
        <begin position="41"/>
        <end position="55"/>
    </location>
</feature>
<feature type="region of interest" description="Disordered" evidence="13">
    <location>
        <begin position="541"/>
        <end position="899"/>
    </location>
</feature>
<proteinExistence type="inferred from homology"/>
<feature type="compositionally biased region" description="Polar residues" evidence="13">
    <location>
        <begin position="256"/>
        <end position="305"/>
    </location>
</feature>
<evidence type="ECO:0000259" key="15">
    <source>
        <dbReference type="PROSITE" id="PS50108"/>
    </source>
</evidence>
<dbReference type="EMBL" id="CAKXYY010000016">
    <property type="protein sequence ID" value="CAH2354325.1"/>
    <property type="molecule type" value="Genomic_DNA"/>
</dbReference>
<feature type="compositionally biased region" description="Polar residues" evidence="13">
    <location>
        <begin position="652"/>
        <end position="665"/>
    </location>
</feature>
<feature type="compositionally biased region" description="Low complexity" evidence="13">
    <location>
        <begin position="836"/>
        <end position="862"/>
    </location>
</feature>
<dbReference type="FunFam" id="1.10.510.10:FF:000011">
    <property type="entry name" value="Non-specific serine/threonine protein kinase"/>
    <property type="match status" value="1"/>
</dbReference>
<evidence type="ECO:0000256" key="1">
    <source>
        <dbReference type="ARBA" id="ARBA00004496"/>
    </source>
</evidence>
<feature type="compositionally biased region" description="Polar residues" evidence="13">
    <location>
        <begin position="673"/>
        <end position="686"/>
    </location>
</feature>
<dbReference type="GO" id="GO:0000165">
    <property type="term" value="P:MAPK cascade"/>
    <property type="evidence" value="ECO:0007669"/>
    <property type="project" value="UniProtKB-ARBA"/>
</dbReference>
<feature type="compositionally biased region" description="Basic and acidic residues" evidence="13">
    <location>
        <begin position="26"/>
        <end position="35"/>
    </location>
</feature>
<dbReference type="PROSITE" id="PS50108">
    <property type="entry name" value="CRIB"/>
    <property type="match status" value="1"/>
</dbReference>
<dbReference type="PROSITE" id="PS00108">
    <property type="entry name" value="PROTEIN_KINASE_ST"/>
    <property type="match status" value="1"/>
</dbReference>
<organism evidence="16 17">
    <name type="scientific">[Candida] railenensis</name>
    <dbReference type="NCBI Taxonomy" id="45579"/>
    <lineage>
        <taxon>Eukaryota</taxon>
        <taxon>Fungi</taxon>
        <taxon>Dikarya</taxon>
        <taxon>Ascomycota</taxon>
        <taxon>Saccharomycotina</taxon>
        <taxon>Pichiomycetes</taxon>
        <taxon>Debaryomycetaceae</taxon>
        <taxon>Kurtzmaniella</taxon>
    </lineage>
</organism>
<keyword evidence="17" id="KW-1185">Reference proteome</keyword>
<dbReference type="Pfam" id="PF00069">
    <property type="entry name" value="Pkinase"/>
    <property type="match status" value="1"/>
</dbReference>
<dbReference type="InterPro" id="IPR008271">
    <property type="entry name" value="Ser/Thr_kinase_AS"/>
</dbReference>
<feature type="compositionally biased region" description="Low complexity" evidence="13">
    <location>
        <begin position="576"/>
        <end position="590"/>
    </location>
</feature>
<feature type="compositionally biased region" description="Polar residues" evidence="13">
    <location>
        <begin position="1"/>
        <end position="20"/>
    </location>
</feature>
<dbReference type="GO" id="GO:0033554">
    <property type="term" value="P:cellular response to stress"/>
    <property type="evidence" value="ECO:0007669"/>
    <property type="project" value="UniProtKB-ARBA"/>
</dbReference>
<name>A0A9P0QU35_9ASCO</name>
<keyword evidence="7 12" id="KW-0547">Nucleotide-binding</keyword>
<dbReference type="PROSITE" id="PS00107">
    <property type="entry name" value="PROTEIN_KINASE_ATP"/>
    <property type="match status" value="1"/>
</dbReference>
<dbReference type="EC" id="2.7.11.1" evidence="3"/>
<reference evidence="16" key="1">
    <citation type="submission" date="2022-03" db="EMBL/GenBank/DDBJ databases">
        <authorList>
            <person name="Legras J.-L."/>
            <person name="Devillers H."/>
            <person name="Grondin C."/>
        </authorList>
    </citation>
    <scope>NUCLEOTIDE SEQUENCE</scope>
    <source>
        <strain evidence="16">CLIB 1423</strain>
    </source>
</reference>
<feature type="binding site" evidence="12">
    <location>
        <position position="946"/>
    </location>
    <ligand>
        <name>ATP</name>
        <dbReference type="ChEBI" id="CHEBI:30616"/>
    </ligand>
</feature>
<comment type="catalytic activity">
    <reaction evidence="10">
        <text>L-threonyl-[protein] + ATP = O-phospho-L-threonyl-[protein] + ADP + H(+)</text>
        <dbReference type="Rhea" id="RHEA:46608"/>
        <dbReference type="Rhea" id="RHEA-COMP:11060"/>
        <dbReference type="Rhea" id="RHEA-COMP:11605"/>
        <dbReference type="ChEBI" id="CHEBI:15378"/>
        <dbReference type="ChEBI" id="CHEBI:30013"/>
        <dbReference type="ChEBI" id="CHEBI:30616"/>
        <dbReference type="ChEBI" id="CHEBI:61977"/>
        <dbReference type="ChEBI" id="CHEBI:456216"/>
        <dbReference type="EC" id="2.7.11.1"/>
    </reaction>
</comment>
<feature type="compositionally biased region" description="Polar residues" evidence="13">
    <location>
        <begin position="598"/>
        <end position="630"/>
    </location>
</feature>
<evidence type="ECO:0000256" key="5">
    <source>
        <dbReference type="ARBA" id="ARBA00022527"/>
    </source>
</evidence>
<dbReference type="OrthoDB" id="248923at2759"/>
<dbReference type="InterPro" id="IPR000719">
    <property type="entry name" value="Prot_kinase_dom"/>
</dbReference>
<feature type="region of interest" description="Disordered" evidence="13">
    <location>
        <begin position="121"/>
        <end position="448"/>
    </location>
</feature>
<protein>
    <recommendedName>
        <fullName evidence="3">non-specific serine/threonine protein kinase</fullName>
        <ecNumber evidence="3">2.7.11.1</ecNumber>
    </recommendedName>
</protein>
<comment type="subcellular location">
    <subcellularLocation>
        <location evidence="1">Cytoplasm</location>
    </subcellularLocation>
</comment>
<comment type="similarity">
    <text evidence="2">Belongs to the protein kinase superfamily. STE Ser/Thr protein kinase family. STE20 subfamily.</text>
</comment>
<comment type="caution">
    <text evidence="16">The sequence shown here is derived from an EMBL/GenBank/DDBJ whole genome shotgun (WGS) entry which is preliminary data.</text>
</comment>
<evidence type="ECO:0000256" key="7">
    <source>
        <dbReference type="ARBA" id="ARBA00022741"/>
    </source>
</evidence>
<dbReference type="InterPro" id="IPR051931">
    <property type="entry name" value="PAK3-like"/>
</dbReference>
<evidence type="ECO:0000259" key="14">
    <source>
        <dbReference type="PROSITE" id="PS50011"/>
    </source>
</evidence>
<feature type="compositionally biased region" description="Basic and acidic residues" evidence="13">
    <location>
        <begin position="773"/>
        <end position="783"/>
    </location>
</feature>
<dbReference type="GO" id="GO:0005524">
    <property type="term" value="F:ATP binding"/>
    <property type="evidence" value="ECO:0007669"/>
    <property type="project" value="UniProtKB-UniRule"/>
</dbReference>
<dbReference type="Pfam" id="PF00786">
    <property type="entry name" value="PBD"/>
    <property type="match status" value="1"/>
</dbReference>
<comment type="catalytic activity">
    <reaction evidence="11">
        <text>L-seryl-[protein] + ATP = O-phospho-L-seryl-[protein] + ADP + H(+)</text>
        <dbReference type="Rhea" id="RHEA:17989"/>
        <dbReference type="Rhea" id="RHEA-COMP:9863"/>
        <dbReference type="Rhea" id="RHEA-COMP:11604"/>
        <dbReference type="ChEBI" id="CHEBI:15378"/>
        <dbReference type="ChEBI" id="CHEBI:29999"/>
        <dbReference type="ChEBI" id="CHEBI:30616"/>
        <dbReference type="ChEBI" id="CHEBI:83421"/>
        <dbReference type="ChEBI" id="CHEBI:456216"/>
        <dbReference type="EC" id="2.7.11.1"/>
    </reaction>
</comment>
<evidence type="ECO:0000256" key="10">
    <source>
        <dbReference type="ARBA" id="ARBA00047899"/>
    </source>
</evidence>
<feature type="region of interest" description="Disordered" evidence="13">
    <location>
        <begin position="1"/>
        <end position="74"/>
    </location>
</feature>
<dbReference type="AlphaFoldDB" id="A0A9P0QU35"/>
<dbReference type="PANTHER" id="PTHR45832">
    <property type="entry name" value="SERINE/THREONINE-PROTEIN KINASE SAMKA-RELATED-RELATED"/>
    <property type="match status" value="1"/>
</dbReference>
<dbReference type="PANTHER" id="PTHR45832:SF22">
    <property type="entry name" value="SERINE_THREONINE-PROTEIN KINASE SAMKA-RELATED"/>
    <property type="match status" value="1"/>
</dbReference>
<dbReference type="Proteomes" id="UP000837801">
    <property type="component" value="Unassembled WGS sequence"/>
</dbReference>
<feature type="compositionally biased region" description="Basic and acidic residues" evidence="13">
    <location>
        <begin position="181"/>
        <end position="191"/>
    </location>
</feature>
<dbReference type="SMART" id="SM00220">
    <property type="entry name" value="S_TKc"/>
    <property type="match status" value="1"/>
</dbReference>
<keyword evidence="6" id="KW-0808">Transferase</keyword>
<feature type="compositionally biased region" description="Polar residues" evidence="13">
    <location>
        <begin position="554"/>
        <end position="564"/>
    </location>
</feature>
<evidence type="ECO:0000256" key="12">
    <source>
        <dbReference type="PROSITE-ProRule" id="PRU10141"/>
    </source>
</evidence>
<evidence type="ECO:0000313" key="16">
    <source>
        <dbReference type="EMBL" id="CAH2354325.1"/>
    </source>
</evidence>
<evidence type="ECO:0000256" key="3">
    <source>
        <dbReference type="ARBA" id="ARBA00012513"/>
    </source>
</evidence>
<keyword evidence="5" id="KW-0723">Serine/threonine-protein kinase</keyword>
<dbReference type="InterPro" id="IPR000095">
    <property type="entry name" value="CRIB_dom"/>
</dbReference>
<evidence type="ECO:0000256" key="13">
    <source>
        <dbReference type="SAM" id="MobiDB-lite"/>
    </source>
</evidence>
<dbReference type="SMART" id="SM00285">
    <property type="entry name" value="PBD"/>
    <property type="match status" value="1"/>
</dbReference>
<dbReference type="GO" id="GO:0030447">
    <property type="term" value="P:filamentous growth"/>
    <property type="evidence" value="ECO:0007669"/>
    <property type="project" value="UniProtKB-ARBA"/>
</dbReference>
<dbReference type="InterPro" id="IPR033923">
    <property type="entry name" value="PAK_BD"/>
</dbReference>
<dbReference type="FunFam" id="3.30.200.20:FF:000385">
    <property type="entry name" value="Non-specific serine/threonine protein kinase"/>
    <property type="match status" value="1"/>
</dbReference>
<feature type="compositionally biased region" description="Low complexity" evidence="13">
    <location>
        <begin position="410"/>
        <end position="425"/>
    </location>
</feature>
<dbReference type="GO" id="GO:0005737">
    <property type="term" value="C:cytoplasm"/>
    <property type="evidence" value="ECO:0007669"/>
    <property type="project" value="UniProtKB-SubCell"/>
</dbReference>
<feature type="compositionally biased region" description="Polar residues" evidence="13">
    <location>
        <begin position="701"/>
        <end position="721"/>
    </location>
</feature>
<evidence type="ECO:0000256" key="4">
    <source>
        <dbReference type="ARBA" id="ARBA00022490"/>
    </source>
</evidence>
<evidence type="ECO:0000313" key="17">
    <source>
        <dbReference type="Proteomes" id="UP000837801"/>
    </source>
</evidence>
<evidence type="ECO:0000256" key="11">
    <source>
        <dbReference type="ARBA" id="ARBA00048679"/>
    </source>
</evidence>
<keyword evidence="4" id="KW-0963">Cytoplasm</keyword>
<dbReference type="Gene3D" id="3.90.810.10">
    <property type="entry name" value="CRIB domain"/>
    <property type="match status" value="1"/>
</dbReference>
<dbReference type="Gene3D" id="1.10.510.10">
    <property type="entry name" value="Transferase(Phosphotransferase) domain 1"/>
    <property type="match status" value="1"/>
</dbReference>
<feature type="compositionally biased region" description="Acidic residues" evidence="13">
    <location>
        <begin position="225"/>
        <end position="255"/>
    </location>
</feature>
<evidence type="ECO:0000256" key="6">
    <source>
        <dbReference type="ARBA" id="ARBA00022679"/>
    </source>
</evidence>
<dbReference type="InterPro" id="IPR036936">
    <property type="entry name" value="CRIB_dom_sf"/>
</dbReference>
<dbReference type="GO" id="GO:0004674">
    <property type="term" value="F:protein serine/threonine kinase activity"/>
    <property type="evidence" value="ECO:0007669"/>
    <property type="project" value="UniProtKB-KW"/>
</dbReference>
<dbReference type="SUPFAM" id="SSF56112">
    <property type="entry name" value="Protein kinase-like (PK-like)"/>
    <property type="match status" value="1"/>
</dbReference>